<feature type="domain" description="DAGKc" evidence="9">
    <location>
        <begin position="1"/>
        <end position="131"/>
    </location>
</feature>
<dbReference type="AlphaFoldDB" id="A0AAW4WHA7"/>
<dbReference type="InterPro" id="IPR050187">
    <property type="entry name" value="Lipid_Phosphate_FormReg"/>
</dbReference>
<gene>
    <name evidence="10" type="ORF">LKD47_13765</name>
    <name evidence="11" type="ORF">OCV43_01445</name>
</gene>
<dbReference type="PANTHER" id="PTHR12358:SF106">
    <property type="entry name" value="LIPID KINASE YEGS"/>
    <property type="match status" value="1"/>
</dbReference>
<dbReference type="Proteomes" id="UP001198893">
    <property type="component" value="Unassembled WGS sequence"/>
</dbReference>
<comment type="similarity">
    <text evidence="2">Belongs to the diacylglycerol/lipid kinase family.</text>
</comment>
<reference evidence="11" key="3">
    <citation type="submission" date="2022-09" db="EMBL/GenBank/DDBJ databases">
        <authorList>
            <person name="Hitch T.C.A."/>
        </authorList>
    </citation>
    <scope>NUCLEOTIDE SEQUENCE</scope>
    <source>
        <strain evidence="11">Sanger_19</strain>
    </source>
</reference>
<organism evidence="10 12">
    <name type="scientific">Roseburia amylophila</name>
    <dbReference type="NCBI Taxonomy" id="2981794"/>
    <lineage>
        <taxon>Bacteria</taxon>
        <taxon>Bacillati</taxon>
        <taxon>Bacillota</taxon>
        <taxon>Clostridia</taxon>
        <taxon>Lachnospirales</taxon>
        <taxon>Lachnospiraceae</taxon>
        <taxon>Roseburia</taxon>
    </lineage>
</organism>
<evidence type="ECO:0000256" key="8">
    <source>
        <dbReference type="ARBA" id="ARBA00023264"/>
    </source>
</evidence>
<evidence type="ECO:0000256" key="7">
    <source>
        <dbReference type="ARBA" id="ARBA00023209"/>
    </source>
</evidence>
<keyword evidence="10" id="KW-0418">Kinase</keyword>
<dbReference type="EMBL" id="JAOQKI010000001">
    <property type="protein sequence ID" value="MCU6715937.1"/>
    <property type="molecule type" value="Genomic_DNA"/>
</dbReference>
<dbReference type="GO" id="GO:0008654">
    <property type="term" value="P:phospholipid biosynthetic process"/>
    <property type="evidence" value="ECO:0007669"/>
    <property type="project" value="UniProtKB-KW"/>
</dbReference>
<evidence type="ECO:0000256" key="2">
    <source>
        <dbReference type="ARBA" id="ARBA00005983"/>
    </source>
</evidence>
<keyword evidence="8" id="KW-1208">Phospholipid metabolism</keyword>
<evidence type="ECO:0000313" key="12">
    <source>
        <dbReference type="Proteomes" id="UP001198893"/>
    </source>
</evidence>
<dbReference type="Proteomes" id="UP001209666">
    <property type="component" value="Unassembled WGS sequence"/>
</dbReference>
<dbReference type="GO" id="GO:0004143">
    <property type="term" value="F:ATP-dependent diacylglycerol kinase activity"/>
    <property type="evidence" value="ECO:0007669"/>
    <property type="project" value="TreeGrafter"/>
</dbReference>
<comment type="caution">
    <text evidence="10">The sequence shown here is derived from an EMBL/GenBank/DDBJ whole genome shotgun (WGS) entry which is preliminary data.</text>
</comment>
<sequence>MKKKLLFIFNPHSGKGLIKNKLLEIVDIMVKADYEVTIYPTQSKGDAQNHVREEAKNYDLIVCSGGDGTLDEAVSGMMESEEKTLLGYIPAGSTNDFANSLRIPKSMLKAANVAVKGRRFPVDIGYFNGDSFVYVAAFGLFTAVSYQTSQQLKNVLGHAAYILEGMKQLLDIPVYKMRVEYDDEVLEDEFIYGMITNSISVGGFKNLTGKNVLLDDGVFEVTLIKAPKNPLELNEIIAALTSRKDDTDLVYSFKSSNIKFYPEEIIPWTLDGEFGGDHKEVEIRNMHQALEIMVKNKETSVK</sequence>
<dbReference type="GO" id="GO:0046872">
    <property type="term" value="F:metal ion binding"/>
    <property type="evidence" value="ECO:0007669"/>
    <property type="project" value="UniProtKB-KW"/>
</dbReference>
<dbReference type="PANTHER" id="PTHR12358">
    <property type="entry name" value="SPHINGOSINE KINASE"/>
    <property type="match status" value="1"/>
</dbReference>
<keyword evidence="6" id="KW-0443">Lipid metabolism</keyword>
<comment type="cofactor">
    <cofactor evidence="1">
        <name>Mg(2+)</name>
        <dbReference type="ChEBI" id="CHEBI:18420"/>
    </cofactor>
</comment>
<evidence type="ECO:0000256" key="3">
    <source>
        <dbReference type="ARBA" id="ARBA00022516"/>
    </source>
</evidence>
<dbReference type="NCBIfam" id="TIGR00147">
    <property type="entry name" value="YegS/Rv2252/BmrU family lipid kinase"/>
    <property type="match status" value="1"/>
</dbReference>
<dbReference type="InterPro" id="IPR001206">
    <property type="entry name" value="Diacylglycerol_kinase_cat_dom"/>
</dbReference>
<dbReference type="SUPFAM" id="SSF111331">
    <property type="entry name" value="NAD kinase/diacylglycerol kinase-like"/>
    <property type="match status" value="1"/>
</dbReference>
<dbReference type="EMBL" id="JAJEQW010000019">
    <property type="protein sequence ID" value="MCC2243343.1"/>
    <property type="molecule type" value="Genomic_DNA"/>
</dbReference>
<evidence type="ECO:0000313" key="11">
    <source>
        <dbReference type="EMBL" id="MCU6715937.1"/>
    </source>
</evidence>
<name>A0AAW4WHA7_9FIRM</name>
<evidence type="ECO:0000256" key="6">
    <source>
        <dbReference type="ARBA" id="ARBA00023098"/>
    </source>
</evidence>
<dbReference type="Gene3D" id="3.40.50.10330">
    <property type="entry name" value="Probable inorganic polyphosphate/atp-NAD kinase, domain 1"/>
    <property type="match status" value="1"/>
</dbReference>
<keyword evidence="5" id="KW-0460">Magnesium</keyword>
<keyword evidence="10" id="KW-0808">Transferase</keyword>
<keyword evidence="3" id="KW-0444">Lipid biosynthesis</keyword>
<protein>
    <submittedName>
        <fullName evidence="10">YegS/Rv2252/BmrU family lipid kinase</fullName>
    </submittedName>
</protein>
<evidence type="ECO:0000313" key="10">
    <source>
        <dbReference type="EMBL" id="MCC2243343.1"/>
    </source>
</evidence>
<dbReference type="InterPro" id="IPR017438">
    <property type="entry name" value="ATP-NAD_kinase_N"/>
</dbReference>
<dbReference type="InterPro" id="IPR005218">
    <property type="entry name" value="Diacylglycerol/lipid_kinase"/>
</dbReference>
<dbReference type="SMART" id="SM00046">
    <property type="entry name" value="DAGKc"/>
    <property type="match status" value="1"/>
</dbReference>
<keyword evidence="7" id="KW-0594">Phospholipid biosynthesis</keyword>
<evidence type="ECO:0000256" key="5">
    <source>
        <dbReference type="ARBA" id="ARBA00022842"/>
    </source>
</evidence>
<accession>A0AAW4WHA7</accession>
<evidence type="ECO:0000256" key="1">
    <source>
        <dbReference type="ARBA" id="ARBA00001946"/>
    </source>
</evidence>
<dbReference type="GO" id="GO:0005524">
    <property type="term" value="F:ATP binding"/>
    <property type="evidence" value="ECO:0007669"/>
    <property type="project" value="InterPro"/>
</dbReference>
<keyword evidence="13" id="KW-1185">Reference proteome</keyword>
<dbReference type="Pfam" id="PF00781">
    <property type="entry name" value="DAGK_cat"/>
    <property type="match status" value="1"/>
</dbReference>
<reference evidence="10" key="2">
    <citation type="submission" date="2021-10" db="EMBL/GenBank/DDBJ databases">
        <title>Anaerobic single-cell dispensing facilitates the cultivation of human gut bacteria.</title>
        <authorList>
            <person name="Afrizal A."/>
        </authorList>
    </citation>
    <scope>NUCLEOTIDE SEQUENCE</scope>
    <source>
        <strain evidence="10">CLA-AA-H204</strain>
    </source>
</reference>
<dbReference type="RefSeq" id="WP_117696671.1">
    <property type="nucleotide sequence ID" value="NZ_JAJEQW010000019.1"/>
</dbReference>
<proteinExistence type="inferred from homology"/>
<reference evidence="11 13" key="1">
    <citation type="journal article" date="2021" name="ISME Commun">
        <title>Automated analysis of genomic sequences facilitates high-throughput and comprehensive description of bacteria.</title>
        <authorList>
            <person name="Hitch T.C.A."/>
        </authorList>
    </citation>
    <scope>NUCLEOTIDE SEQUENCE [LARGE SCALE GENOMIC DNA]</scope>
    <source>
        <strain evidence="11 13">Sanger_19</strain>
    </source>
</reference>
<evidence type="ECO:0000313" key="13">
    <source>
        <dbReference type="Proteomes" id="UP001209666"/>
    </source>
</evidence>
<dbReference type="Gene3D" id="2.60.200.40">
    <property type="match status" value="1"/>
</dbReference>
<evidence type="ECO:0000259" key="9">
    <source>
        <dbReference type="PROSITE" id="PS50146"/>
    </source>
</evidence>
<dbReference type="InterPro" id="IPR016064">
    <property type="entry name" value="NAD/diacylglycerol_kinase_sf"/>
</dbReference>
<keyword evidence="4" id="KW-0479">Metal-binding</keyword>
<dbReference type="GO" id="GO:0005886">
    <property type="term" value="C:plasma membrane"/>
    <property type="evidence" value="ECO:0007669"/>
    <property type="project" value="TreeGrafter"/>
</dbReference>
<dbReference type="PROSITE" id="PS50146">
    <property type="entry name" value="DAGK"/>
    <property type="match status" value="1"/>
</dbReference>
<evidence type="ECO:0000256" key="4">
    <source>
        <dbReference type="ARBA" id="ARBA00022723"/>
    </source>
</evidence>